<dbReference type="InterPro" id="IPR027417">
    <property type="entry name" value="P-loop_NTPase"/>
</dbReference>
<dbReference type="Gene3D" id="3.40.50.300">
    <property type="entry name" value="P-loop containing nucleotide triphosphate hydrolases"/>
    <property type="match status" value="1"/>
</dbReference>
<name>A0A3S3NZQ4_9ACAR</name>
<dbReference type="PIRSF" id="PIRSF000705">
    <property type="entry name" value="DNK"/>
    <property type="match status" value="1"/>
</dbReference>
<dbReference type="SUPFAM" id="SSF52540">
    <property type="entry name" value="P-loop containing nucleoside triphosphate hydrolases"/>
    <property type="match status" value="1"/>
</dbReference>
<dbReference type="GO" id="GO:0019136">
    <property type="term" value="F:deoxynucleoside kinase activity"/>
    <property type="evidence" value="ECO:0007669"/>
    <property type="project" value="InterPro"/>
</dbReference>
<dbReference type="STRING" id="1965070.A0A3S3NZQ4"/>
<dbReference type="Pfam" id="PF01712">
    <property type="entry name" value="dNK"/>
    <property type="match status" value="1"/>
</dbReference>
<dbReference type="GO" id="GO:0005524">
    <property type="term" value="F:ATP binding"/>
    <property type="evidence" value="ECO:0007669"/>
    <property type="project" value="UniProtKB-KW"/>
</dbReference>
<accession>A0A3S3NZQ4</accession>
<keyword evidence="3" id="KW-0547">Nucleotide-binding</keyword>
<dbReference type="InterPro" id="IPR031314">
    <property type="entry name" value="DNK_dom"/>
</dbReference>
<evidence type="ECO:0000256" key="2">
    <source>
        <dbReference type="PIRSR" id="PIRSR000705-1"/>
    </source>
</evidence>
<feature type="domain" description="Deoxynucleoside kinase" evidence="4">
    <location>
        <begin position="6"/>
        <end position="196"/>
    </location>
</feature>
<evidence type="ECO:0000259" key="4">
    <source>
        <dbReference type="Pfam" id="PF01712"/>
    </source>
</evidence>
<proteinExistence type="inferred from homology"/>
<comment type="caution">
    <text evidence="5">The sequence shown here is derived from an EMBL/GenBank/DDBJ whole genome shotgun (WGS) entry which is preliminary data.</text>
</comment>
<keyword evidence="3" id="KW-0067">ATP-binding</keyword>
<evidence type="ECO:0000256" key="3">
    <source>
        <dbReference type="PIRSR" id="PIRSR000705-3"/>
    </source>
</evidence>
<keyword evidence="6" id="KW-1185">Reference proteome</keyword>
<evidence type="ECO:0000313" key="6">
    <source>
        <dbReference type="Proteomes" id="UP000285301"/>
    </source>
</evidence>
<dbReference type="CDD" id="cd01673">
    <property type="entry name" value="dNK"/>
    <property type="match status" value="1"/>
</dbReference>
<protein>
    <submittedName>
        <fullName evidence="5">Thymidine kinase 2-like protein</fullName>
    </submittedName>
</protein>
<sequence>MMTTVIVEGNIASGKSTFLNYFKRKFANRVSLCFEPLHKWRDVNGYNLFDLLYKDSQRWNFAFQMFSDLTRLQIHESRTNERVKIMERSLFSAKHCFVENSYQKKLVSEVEYLILNEWFNFYTKQRNLKVDFIVYLKTTPEVCLQRIKLRNRSEEEDYLKSLHDLHEKWLSNESDKTLIVIDANRTQDQLQSSYEKCAEIIFNKRDCPKTLFLDKEPVMKV</sequence>
<dbReference type="GO" id="GO:0005739">
    <property type="term" value="C:mitochondrion"/>
    <property type="evidence" value="ECO:0007669"/>
    <property type="project" value="TreeGrafter"/>
</dbReference>
<dbReference type="PANTHER" id="PTHR10513:SF24">
    <property type="entry name" value="THYMIDINE KINASE 2, MITOCHONDRIAL"/>
    <property type="match status" value="1"/>
</dbReference>
<feature type="binding site" evidence="3">
    <location>
        <begin position="9"/>
        <end position="17"/>
    </location>
    <ligand>
        <name>ATP</name>
        <dbReference type="ChEBI" id="CHEBI:30616"/>
    </ligand>
</feature>
<gene>
    <name evidence="5" type="ORF">B4U79_05551</name>
</gene>
<keyword evidence="5" id="KW-0418">Kinase</keyword>
<dbReference type="OrthoDB" id="567086at2759"/>
<dbReference type="InterPro" id="IPR050566">
    <property type="entry name" value="Deoxyribonucleoside_kinase"/>
</dbReference>
<organism evidence="5 6">
    <name type="scientific">Dinothrombium tinctorium</name>
    <dbReference type="NCBI Taxonomy" id="1965070"/>
    <lineage>
        <taxon>Eukaryota</taxon>
        <taxon>Metazoa</taxon>
        <taxon>Ecdysozoa</taxon>
        <taxon>Arthropoda</taxon>
        <taxon>Chelicerata</taxon>
        <taxon>Arachnida</taxon>
        <taxon>Acari</taxon>
        <taxon>Acariformes</taxon>
        <taxon>Trombidiformes</taxon>
        <taxon>Prostigmata</taxon>
        <taxon>Anystina</taxon>
        <taxon>Parasitengona</taxon>
        <taxon>Trombidioidea</taxon>
        <taxon>Trombidiidae</taxon>
        <taxon>Dinothrombium</taxon>
    </lineage>
</organism>
<dbReference type="EMBL" id="NCKU01008443">
    <property type="protein sequence ID" value="RWS01888.1"/>
    <property type="molecule type" value="Genomic_DNA"/>
</dbReference>
<dbReference type="Proteomes" id="UP000285301">
    <property type="component" value="Unassembled WGS sequence"/>
</dbReference>
<feature type="active site" description="Proton acceptor" evidence="2">
    <location>
        <position position="87"/>
    </location>
</feature>
<reference evidence="5 6" key="1">
    <citation type="journal article" date="2018" name="Gigascience">
        <title>Genomes of trombidid mites reveal novel predicted allergens and laterally-transferred genes associated with secondary metabolism.</title>
        <authorList>
            <person name="Dong X."/>
            <person name="Chaisiri K."/>
            <person name="Xia D."/>
            <person name="Armstrong S.D."/>
            <person name="Fang Y."/>
            <person name="Donnelly M.J."/>
            <person name="Kadowaki T."/>
            <person name="McGarry J.W."/>
            <person name="Darby A.C."/>
            <person name="Makepeace B.L."/>
        </authorList>
    </citation>
    <scope>NUCLEOTIDE SEQUENCE [LARGE SCALE GENOMIC DNA]</scope>
    <source>
        <strain evidence="5">UoL-WK</strain>
    </source>
</reference>
<keyword evidence="5" id="KW-0808">Transferase</keyword>
<comment type="similarity">
    <text evidence="1">Belongs to the DCK/DGK family.</text>
</comment>
<dbReference type="InterPro" id="IPR002624">
    <property type="entry name" value="DCK/DGK"/>
</dbReference>
<dbReference type="AlphaFoldDB" id="A0A3S3NZQ4"/>
<dbReference type="PANTHER" id="PTHR10513">
    <property type="entry name" value="DEOXYNUCLEOSIDE KINASE"/>
    <property type="match status" value="1"/>
</dbReference>
<evidence type="ECO:0000256" key="1">
    <source>
        <dbReference type="ARBA" id="ARBA00007420"/>
    </source>
</evidence>
<evidence type="ECO:0000313" key="5">
    <source>
        <dbReference type="EMBL" id="RWS01888.1"/>
    </source>
</evidence>
<feature type="binding site" evidence="3">
    <location>
        <begin position="146"/>
        <end position="150"/>
    </location>
    <ligand>
        <name>ATP</name>
        <dbReference type="ChEBI" id="CHEBI:30616"/>
    </ligand>
</feature>